<proteinExistence type="predicted"/>
<protein>
    <submittedName>
        <fullName evidence="1">Uncharacterized protein</fullName>
    </submittedName>
</protein>
<gene>
    <name evidence="1" type="ORF">AWC31_25860</name>
</gene>
<dbReference type="Proteomes" id="UP000193964">
    <property type="component" value="Unassembled WGS sequence"/>
</dbReference>
<evidence type="ECO:0000313" key="1">
    <source>
        <dbReference type="EMBL" id="ORX14612.1"/>
    </source>
</evidence>
<sequence length="167" mass="18760">MNTHVLEYNGGSTIVSIGSNRGRWAFDRPLRNRDGKERWGLMLWALPPGFDDKVPVKDLPLTEFLQAGGSAEAMSLQIKKPGGQQWGADYVKYAVGHPHPDEEKPAVDVEIELPQETLHVTTFEVFNAEEAADLFYAYYATGDIPHDYTLRPLEAYTADRRIIDIPS</sequence>
<organism evidence="1 2">
    <name type="scientific">Mycolicibacterium wolinskyi</name>
    <dbReference type="NCBI Taxonomy" id="59750"/>
    <lineage>
        <taxon>Bacteria</taxon>
        <taxon>Bacillati</taxon>
        <taxon>Actinomycetota</taxon>
        <taxon>Actinomycetes</taxon>
        <taxon>Mycobacteriales</taxon>
        <taxon>Mycobacteriaceae</taxon>
        <taxon>Mycolicibacterium</taxon>
    </lineage>
</organism>
<dbReference type="RefSeq" id="WP_085145056.1">
    <property type="nucleotide sequence ID" value="NZ_JACKUA010000026.1"/>
</dbReference>
<accession>A0A1X2F849</accession>
<dbReference type="AlphaFoldDB" id="A0A1X2F849"/>
<dbReference type="OrthoDB" id="5110616at2"/>
<reference evidence="1 2" key="1">
    <citation type="submission" date="2016-01" db="EMBL/GenBank/DDBJ databases">
        <title>The new phylogeny of the genus Mycobacterium.</title>
        <authorList>
            <person name="Tarcisio F."/>
            <person name="Conor M."/>
            <person name="Antonella G."/>
            <person name="Elisabetta G."/>
            <person name="Giulia F.S."/>
            <person name="Sara T."/>
            <person name="Anna F."/>
            <person name="Clotilde B."/>
            <person name="Roberto B."/>
            <person name="Veronica D.S."/>
            <person name="Fabio R."/>
            <person name="Monica P."/>
            <person name="Olivier J."/>
            <person name="Enrico T."/>
            <person name="Nicola S."/>
        </authorList>
    </citation>
    <scope>NUCLEOTIDE SEQUENCE [LARGE SCALE GENOMIC DNA]</scope>
    <source>
        <strain evidence="1 2">ATCC 700010</strain>
    </source>
</reference>
<name>A0A1X2F849_9MYCO</name>
<comment type="caution">
    <text evidence="1">The sequence shown here is derived from an EMBL/GenBank/DDBJ whole genome shotgun (WGS) entry which is preliminary data.</text>
</comment>
<dbReference type="EMBL" id="LQQA01000015">
    <property type="protein sequence ID" value="ORX14612.1"/>
    <property type="molecule type" value="Genomic_DNA"/>
</dbReference>
<evidence type="ECO:0000313" key="2">
    <source>
        <dbReference type="Proteomes" id="UP000193964"/>
    </source>
</evidence>